<proteinExistence type="predicted"/>
<comment type="caution">
    <text evidence="1">The sequence shown here is derived from an EMBL/GenBank/DDBJ whole genome shotgun (WGS) entry which is preliminary data.</text>
</comment>
<dbReference type="Proteomes" id="UP001060085">
    <property type="component" value="Linkage Group LG03"/>
</dbReference>
<accession>A0ACC0BJZ5</accession>
<evidence type="ECO:0000313" key="1">
    <source>
        <dbReference type="EMBL" id="KAI5672917.1"/>
    </source>
</evidence>
<sequence length="360" mass="41276">MEEMKKLNNLVSMEGEINNFILVWSSVFISLCYCHSIDKLFPKGIMRALFILPVAFLFFLLPLKLTTIHLGGTTSFFIGWLASFKLILFSLGKGPLASKPPLPIWHFIPLAALPIKAPQDQKITKKCLKSPLNYVTKFFLLLLCIRMYQFTHFLHPKILYFFYAIHIYFALDMLLAFVGAVARAIVRVELEPQFEEPYLSTSVQDFWGRRWNLMVSKILRPTIYIPTRSTFARFLGWRWAALPAVFTTFLVSGLMHEVVFYTFGRVKPTGVVTSFFVVQGTCLCVEIIIKRMAYGKFRLPGIVSGALALTFVFFTGMWLFFPPFLQAQADLKACTESLAFIESVKKRRLVSPNDITCPYF</sequence>
<organism evidence="1 2">
    <name type="scientific">Catharanthus roseus</name>
    <name type="common">Madagascar periwinkle</name>
    <name type="synonym">Vinca rosea</name>
    <dbReference type="NCBI Taxonomy" id="4058"/>
    <lineage>
        <taxon>Eukaryota</taxon>
        <taxon>Viridiplantae</taxon>
        <taxon>Streptophyta</taxon>
        <taxon>Embryophyta</taxon>
        <taxon>Tracheophyta</taxon>
        <taxon>Spermatophyta</taxon>
        <taxon>Magnoliopsida</taxon>
        <taxon>eudicotyledons</taxon>
        <taxon>Gunneridae</taxon>
        <taxon>Pentapetalae</taxon>
        <taxon>asterids</taxon>
        <taxon>lamiids</taxon>
        <taxon>Gentianales</taxon>
        <taxon>Apocynaceae</taxon>
        <taxon>Rauvolfioideae</taxon>
        <taxon>Vinceae</taxon>
        <taxon>Catharanthinae</taxon>
        <taxon>Catharanthus</taxon>
    </lineage>
</organism>
<name>A0ACC0BJZ5_CATRO</name>
<dbReference type="EMBL" id="CM044703">
    <property type="protein sequence ID" value="KAI5672917.1"/>
    <property type="molecule type" value="Genomic_DNA"/>
</dbReference>
<gene>
    <name evidence="1" type="ORF">M9H77_13281</name>
</gene>
<protein>
    <submittedName>
        <fullName evidence="1">Uncharacterized protein</fullName>
    </submittedName>
</protein>
<evidence type="ECO:0000313" key="2">
    <source>
        <dbReference type="Proteomes" id="UP001060085"/>
    </source>
</evidence>
<reference evidence="2" key="1">
    <citation type="journal article" date="2023" name="Nat. Plants">
        <title>Single-cell RNA sequencing provides a high-resolution roadmap for understanding the multicellular compartmentation of specialized metabolism.</title>
        <authorList>
            <person name="Sun S."/>
            <person name="Shen X."/>
            <person name="Li Y."/>
            <person name="Li Y."/>
            <person name="Wang S."/>
            <person name="Li R."/>
            <person name="Zhang H."/>
            <person name="Shen G."/>
            <person name="Guo B."/>
            <person name="Wei J."/>
            <person name="Xu J."/>
            <person name="St-Pierre B."/>
            <person name="Chen S."/>
            <person name="Sun C."/>
        </authorList>
    </citation>
    <scope>NUCLEOTIDE SEQUENCE [LARGE SCALE GENOMIC DNA]</scope>
</reference>
<keyword evidence="2" id="KW-1185">Reference proteome</keyword>